<evidence type="ECO:0000313" key="13">
    <source>
        <dbReference type="Proteomes" id="UP000250369"/>
    </source>
</evidence>
<organism evidence="12 13">
    <name type="scientific">Paenibacillus contaminans</name>
    <dbReference type="NCBI Taxonomy" id="450362"/>
    <lineage>
        <taxon>Bacteria</taxon>
        <taxon>Bacillati</taxon>
        <taxon>Bacillota</taxon>
        <taxon>Bacilli</taxon>
        <taxon>Bacillales</taxon>
        <taxon>Paenibacillaceae</taxon>
        <taxon>Paenibacillus</taxon>
    </lineage>
</organism>
<gene>
    <name evidence="12" type="ORF">DQG23_08055</name>
</gene>
<dbReference type="GO" id="GO:0000155">
    <property type="term" value="F:phosphorelay sensor kinase activity"/>
    <property type="evidence" value="ECO:0007669"/>
    <property type="project" value="InterPro"/>
</dbReference>
<comment type="catalytic activity">
    <reaction evidence="1">
        <text>ATP + protein L-histidine = ADP + protein N-phospho-L-histidine.</text>
        <dbReference type="EC" id="2.7.13.3"/>
    </reaction>
</comment>
<keyword evidence="7" id="KW-0067">ATP-binding</keyword>
<dbReference type="GO" id="GO:0005524">
    <property type="term" value="F:ATP binding"/>
    <property type="evidence" value="ECO:0007669"/>
    <property type="project" value="UniProtKB-KW"/>
</dbReference>
<evidence type="ECO:0000256" key="1">
    <source>
        <dbReference type="ARBA" id="ARBA00000085"/>
    </source>
</evidence>
<dbReference type="AlphaFoldDB" id="A0A329MR23"/>
<proteinExistence type="predicted"/>
<keyword evidence="4" id="KW-0808">Transferase</keyword>
<feature type="domain" description="Signal transduction histidine kinase subgroup 3 dimerisation and phosphoacceptor" evidence="11">
    <location>
        <begin position="80"/>
        <end position="145"/>
    </location>
</feature>
<evidence type="ECO:0000256" key="6">
    <source>
        <dbReference type="ARBA" id="ARBA00022777"/>
    </source>
</evidence>
<dbReference type="GO" id="GO:0046983">
    <property type="term" value="F:protein dimerization activity"/>
    <property type="evidence" value="ECO:0007669"/>
    <property type="project" value="InterPro"/>
</dbReference>
<dbReference type="EMBL" id="QMFB01000003">
    <property type="protein sequence ID" value="RAV21982.1"/>
    <property type="molecule type" value="Genomic_DNA"/>
</dbReference>
<dbReference type="InterPro" id="IPR036890">
    <property type="entry name" value="HATPase_C_sf"/>
</dbReference>
<dbReference type="PANTHER" id="PTHR24421:SF10">
    <property type="entry name" value="NITRATE_NITRITE SENSOR PROTEIN NARQ"/>
    <property type="match status" value="1"/>
</dbReference>
<comment type="caution">
    <text evidence="12">The sequence shown here is derived from an EMBL/GenBank/DDBJ whole genome shotgun (WGS) entry which is preliminary data.</text>
</comment>
<protein>
    <recommendedName>
        <fullName evidence="2">histidine kinase</fullName>
        <ecNumber evidence="2">2.7.13.3</ecNumber>
    </recommendedName>
</protein>
<feature type="transmembrane region" description="Helical" evidence="9">
    <location>
        <begin position="6"/>
        <end position="24"/>
    </location>
</feature>
<keyword evidence="9" id="KW-1133">Transmembrane helix</keyword>
<evidence type="ECO:0000256" key="4">
    <source>
        <dbReference type="ARBA" id="ARBA00022679"/>
    </source>
</evidence>
<dbReference type="CDD" id="cd16917">
    <property type="entry name" value="HATPase_UhpB-NarQ-NarX-like"/>
    <property type="match status" value="1"/>
</dbReference>
<dbReference type="InterPro" id="IPR003594">
    <property type="entry name" value="HATPase_dom"/>
</dbReference>
<keyword evidence="9" id="KW-0472">Membrane</keyword>
<evidence type="ECO:0000256" key="7">
    <source>
        <dbReference type="ARBA" id="ARBA00022840"/>
    </source>
</evidence>
<evidence type="ECO:0000256" key="5">
    <source>
        <dbReference type="ARBA" id="ARBA00022741"/>
    </source>
</evidence>
<evidence type="ECO:0000259" key="11">
    <source>
        <dbReference type="Pfam" id="PF07730"/>
    </source>
</evidence>
<dbReference type="RefSeq" id="WP_113030292.1">
    <property type="nucleotide sequence ID" value="NZ_QMFB01000003.1"/>
</dbReference>
<evidence type="ECO:0000256" key="3">
    <source>
        <dbReference type="ARBA" id="ARBA00022553"/>
    </source>
</evidence>
<name>A0A329MR23_9BACL</name>
<dbReference type="Gene3D" id="1.20.5.1930">
    <property type="match status" value="1"/>
</dbReference>
<dbReference type="Gene3D" id="3.30.565.10">
    <property type="entry name" value="Histidine kinase-like ATPase, C-terminal domain"/>
    <property type="match status" value="1"/>
</dbReference>
<dbReference type="PANTHER" id="PTHR24421">
    <property type="entry name" value="NITRATE/NITRITE SENSOR PROTEIN NARX-RELATED"/>
    <property type="match status" value="1"/>
</dbReference>
<dbReference type="EC" id="2.7.13.3" evidence="2"/>
<dbReference type="InterPro" id="IPR050482">
    <property type="entry name" value="Sensor_HK_TwoCompSys"/>
</dbReference>
<keyword evidence="13" id="KW-1185">Reference proteome</keyword>
<sequence length="277" mass="31499">MTYKEIKWLILTIPTLTIGIWEYVRHELLVSFVSMEVGNMLAPILIFVVTVPLSAKLFSILENTQEELNKERSLKAALVERERIARELHDGIAQSLFLLSVKVDQLERSRDAEASGEQLGKLRKTVHQVNEYVRQAIANLRKPPVLDTMPWMESIRSLADETASEAGMSVAFRWELPEERLTAKEKVELYASLREALLNVRKHANAGHVEIECAADDEGWTCSVADDGKGFSGDPFAHASRYGLQILRDRAKEMGWELTLERLEKRTKMVIRKRGNA</sequence>
<dbReference type="GO" id="GO:0016020">
    <property type="term" value="C:membrane"/>
    <property type="evidence" value="ECO:0007669"/>
    <property type="project" value="InterPro"/>
</dbReference>
<evidence type="ECO:0000259" key="10">
    <source>
        <dbReference type="Pfam" id="PF02518"/>
    </source>
</evidence>
<feature type="transmembrane region" description="Helical" evidence="9">
    <location>
        <begin position="36"/>
        <end position="55"/>
    </location>
</feature>
<dbReference type="Pfam" id="PF07730">
    <property type="entry name" value="HisKA_3"/>
    <property type="match status" value="1"/>
</dbReference>
<dbReference type="Pfam" id="PF02518">
    <property type="entry name" value="HATPase_c"/>
    <property type="match status" value="1"/>
</dbReference>
<evidence type="ECO:0000313" key="12">
    <source>
        <dbReference type="EMBL" id="RAV21982.1"/>
    </source>
</evidence>
<keyword evidence="5" id="KW-0547">Nucleotide-binding</keyword>
<keyword evidence="9" id="KW-0812">Transmembrane</keyword>
<keyword evidence="6 12" id="KW-0418">Kinase</keyword>
<keyword evidence="8" id="KW-0902">Two-component regulatory system</keyword>
<dbReference type="OrthoDB" id="773385at2"/>
<dbReference type="SUPFAM" id="SSF55874">
    <property type="entry name" value="ATPase domain of HSP90 chaperone/DNA topoisomerase II/histidine kinase"/>
    <property type="match status" value="1"/>
</dbReference>
<reference evidence="12 13" key="1">
    <citation type="journal article" date="2009" name="Int. J. Syst. Evol. Microbiol.">
        <title>Paenibacillus contaminans sp. nov., isolated from a contaminated laboratory plate.</title>
        <authorList>
            <person name="Chou J.H."/>
            <person name="Lee J.H."/>
            <person name="Lin M.C."/>
            <person name="Chang P.S."/>
            <person name="Arun A.B."/>
            <person name="Young C.C."/>
            <person name="Chen W.M."/>
        </authorList>
    </citation>
    <scope>NUCLEOTIDE SEQUENCE [LARGE SCALE GENOMIC DNA]</scope>
    <source>
        <strain evidence="12 13">CKOBP-6</strain>
    </source>
</reference>
<keyword evidence="3" id="KW-0597">Phosphoprotein</keyword>
<accession>A0A329MR23</accession>
<dbReference type="InterPro" id="IPR011712">
    <property type="entry name" value="Sig_transdc_His_kin_sub3_dim/P"/>
</dbReference>
<evidence type="ECO:0000256" key="8">
    <source>
        <dbReference type="ARBA" id="ARBA00023012"/>
    </source>
</evidence>
<dbReference type="Proteomes" id="UP000250369">
    <property type="component" value="Unassembled WGS sequence"/>
</dbReference>
<evidence type="ECO:0000256" key="9">
    <source>
        <dbReference type="SAM" id="Phobius"/>
    </source>
</evidence>
<feature type="domain" description="Histidine kinase/HSP90-like ATPase" evidence="10">
    <location>
        <begin position="188"/>
        <end position="271"/>
    </location>
</feature>
<evidence type="ECO:0000256" key="2">
    <source>
        <dbReference type="ARBA" id="ARBA00012438"/>
    </source>
</evidence>